<evidence type="ECO:0000313" key="1">
    <source>
        <dbReference type="EMBL" id="KNZ53696.1"/>
    </source>
</evidence>
<gene>
    <name evidence="1" type="ORF">VP01_3162g1</name>
</gene>
<accession>A0A0L6UYQ7</accession>
<dbReference type="AlphaFoldDB" id="A0A0L6UYQ7"/>
<evidence type="ECO:0000313" key="2">
    <source>
        <dbReference type="Proteomes" id="UP000037035"/>
    </source>
</evidence>
<comment type="caution">
    <text evidence="1">The sequence shown here is derived from an EMBL/GenBank/DDBJ whole genome shotgun (WGS) entry which is preliminary data.</text>
</comment>
<keyword evidence="2" id="KW-1185">Reference proteome</keyword>
<proteinExistence type="predicted"/>
<dbReference type="Proteomes" id="UP000037035">
    <property type="component" value="Unassembled WGS sequence"/>
</dbReference>
<name>A0A0L6UYQ7_9BASI</name>
<dbReference type="VEuPathDB" id="FungiDB:VP01_3162g1"/>
<protein>
    <submittedName>
        <fullName evidence="1">Uncharacterized protein</fullName>
    </submittedName>
</protein>
<dbReference type="EMBL" id="LAVV01008127">
    <property type="protein sequence ID" value="KNZ53696.1"/>
    <property type="molecule type" value="Genomic_DNA"/>
</dbReference>
<organism evidence="1 2">
    <name type="scientific">Puccinia sorghi</name>
    <dbReference type="NCBI Taxonomy" id="27349"/>
    <lineage>
        <taxon>Eukaryota</taxon>
        <taxon>Fungi</taxon>
        <taxon>Dikarya</taxon>
        <taxon>Basidiomycota</taxon>
        <taxon>Pucciniomycotina</taxon>
        <taxon>Pucciniomycetes</taxon>
        <taxon>Pucciniales</taxon>
        <taxon>Pucciniaceae</taxon>
        <taxon>Puccinia</taxon>
    </lineage>
</organism>
<sequence>MSSPSANLQLLILVSRYKKPWRLALPISNGLQLCFLDQNPSRLGLLGCRLDPFNGEPRKKLRLKRTKLAFWQRKNSRQMPPKRQPRLSSWIQMPTLMTTQTMKMKYILVLLKCSCNRSTKKHPCNTLYDQHLPVYISPESPQKFILITNAGCTAWAKYFGSWRKTWNLSQLSTQHSSISYTVILSKKLQEKKPGPICTGLGQLLQ</sequence>
<reference evidence="1 2" key="1">
    <citation type="submission" date="2015-08" db="EMBL/GenBank/DDBJ databases">
        <title>Next Generation Sequencing and Analysis of the Genome of Puccinia sorghi L Schw, the Causal Agent of Maize Common Rust.</title>
        <authorList>
            <person name="Rochi L."/>
            <person name="Burguener G."/>
            <person name="Darino M."/>
            <person name="Turjanski A."/>
            <person name="Kreff E."/>
            <person name="Dieguez M.J."/>
            <person name="Sacco F."/>
        </authorList>
    </citation>
    <scope>NUCLEOTIDE SEQUENCE [LARGE SCALE GENOMIC DNA]</scope>
    <source>
        <strain evidence="1 2">RO10H11247</strain>
    </source>
</reference>